<dbReference type="SFLD" id="SFLDS00005">
    <property type="entry name" value="Isoprenoid_Synthase_Type_I"/>
    <property type="match status" value="1"/>
</dbReference>
<dbReference type="SUPFAM" id="SSF48576">
    <property type="entry name" value="Terpenoid synthases"/>
    <property type="match status" value="1"/>
</dbReference>
<evidence type="ECO:0000256" key="5">
    <source>
        <dbReference type="ARBA" id="ARBA00022842"/>
    </source>
</evidence>
<keyword evidence="8" id="KW-1185">Reference proteome</keyword>
<protein>
    <recommendedName>
        <fullName evidence="9">Geranylgeranyl diphosphate synthase</fullName>
    </recommendedName>
</protein>
<comment type="caution">
    <text evidence="7">The sequence shown here is derived from an EMBL/GenBank/DDBJ whole genome shotgun (WGS) entry which is preliminary data.</text>
</comment>
<reference evidence="7 8" key="1">
    <citation type="submission" date="2015-10" db="EMBL/GenBank/DDBJ databases">
        <title>Draft genome sequence of Streptomyces caeruleatus NRRL B-24802, type strain for the species Streptomyces caeruleatus.</title>
        <authorList>
            <person name="Ruckert C."/>
            <person name="Winkler A."/>
            <person name="Kalinowski J."/>
            <person name="Kampfer P."/>
            <person name="Glaeser S."/>
        </authorList>
    </citation>
    <scope>NUCLEOTIDE SEQUENCE [LARGE SCALE GENOMIC DNA]</scope>
    <source>
        <strain evidence="7 8">NRRL B-24802</strain>
    </source>
</reference>
<dbReference type="STRING" id="661399.AQJ67_19395"/>
<dbReference type="GO" id="GO:0008299">
    <property type="term" value="P:isoprenoid biosynthetic process"/>
    <property type="evidence" value="ECO:0007669"/>
    <property type="project" value="InterPro"/>
</dbReference>
<gene>
    <name evidence="7" type="ORF">AQJ67_19395</name>
</gene>
<dbReference type="PANTHER" id="PTHR12001:SF85">
    <property type="entry name" value="SHORT CHAIN ISOPRENYL DIPHOSPHATE SYNTHASE"/>
    <property type="match status" value="1"/>
</dbReference>
<dbReference type="Gene3D" id="1.10.600.10">
    <property type="entry name" value="Farnesyl Diphosphate Synthase"/>
    <property type="match status" value="1"/>
</dbReference>
<comment type="cofactor">
    <cofactor evidence="1">
        <name>Mg(2+)</name>
        <dbReference type="ChEBI" id="CHEBI:18420"/>
    </cofactor>
</comment>
<dbReference type="PROSITE" id="PS00444">
    <property type="entry name" value="POLYPRENYL_SYNTHASE_2"/>
    <property type="match status" value="1"/>
</dbReference>
<evidence type="ECO:0000256" key="3">
    <source>
        <dbReference type="ARBA" id="ARBA00022679"/>
    </source>
</evidence>
<dbReference type="AlphaFoldDB" id="A0A101U1Z6"/>
<proteinExistence type="inferred from homology"/>
<dbReference type="Proteomes" id="UP000053429">
    <property type="component" value="Unassembled WGS sequence"/>
</dbReference>
<keyword evidence="4" id="KW-0479">Metal-binding</keyword>
<dbReference type="Pfam" id="PF00348">
    <property type="entry name" value="polyprenyl_synt"/>
    <property type="match status" value="1"/>
</dbReference>
<evidence type="ECO:0008006" key="9">
    <source>
        <dbReference type="Google" id="ProtNLM"/>
    </source>
</evidence>
<dbReference type="GO" id="GO:0004659">
    <property type="term" value="F:prenyltransferase activity"/>
    <property type="evidence" value="ECO:0007669"/>
    <property type="project" value="InterPro"/>
</dbReference>
<sequence length="356" mass="38048">MVAPATASQQLDMTAIRLTVEDALFAFLQQKESGPDGPLLGKMFDVLREFLGGGGKRVRPLYCCLGWSSVANAPIDSTVLRAAAGLELFHTFALVHDDLIDGSERRHDRPTAHRVFAAHGPQERAAWFGESAAVLLGDLCEVWAAELLGGLGGGAEQAVVRGILDRMRGELVLGQYLDLLASGDDCGSVDSALRVIHYKTTKYTVERPMQIGAALAGAGPAHLDACAAYARPLGEAFQMYDDLEDVVVGGSGAGTDGGDLREGKHTVVLALAMRHARPEAAERLRKLVGDSSLSEQDLAEARALIAATGAPDMVKRMVLERRQQALTILEGAPFHPVAKEALRRLTDLAVPGVRQW</sequence>
<evidence type="ECO:0000256" key="4">
    <source>
        <dbReference type="ARBA" id="ARBA00022723"/>
    </source>
</evidence>
<dbReference type="InterPro" id="IPR008949">
    <property type="entry name" value="Isoprenoid_synthase_dom_sf"/>
</dbReference>
<dbReference type="EMBL" id="LMWY01000023">
    <property type="protein sequence ID" value="KUO02637.1"/>
    <property type="molecule type" value="Genomic_DNA"/>
</dbReference>
<dbReference type="InterPro" id="IPR000092">
    <property type="entry name" value="Polyprenyl_synt"/>
</dbReference>
<evidence type="ECO:0000256" key="6">
    <source>
        <dbReference type="RuleBase" id="RU004466"/>
    </source>
</evidence>
<evidence type="ECO:0000256" key="2">
    <source>
        <dbReference type="ARBA" id="ARBA00006706"/>
    </source>
</evidence>
<keyword evidence="5" id="KW-0460">Magnesium</keyword>
<evidence type="ECO:0000313" key="8">
    <source>
        <dbReference type="Proteomes" id="UP000053429"/>
    </source>
</evidence>
<comment type="similarity">
    <text evidence="2 6">Belongs to the FPP/GGPP synthase family.</text>
</comment>
<dbReference type="InterPro" id="IPR033749">
    <property type="entry name" value="Polyprenyl_synt_CS"/>
</dbReference>
<keyword evidence="3 6" id="KW-0808">Transferase</keyword>
<name>A0A101U1Z6_9ACTN</name>
<evidence type="ECO:0000256" key="1">
    <source>
        <dbReference type="ARBA" id="ARBA00001946"/>
    </source>
</evidence>
<evidence type="ECO:0000313" key="7">
    <source>
        <dbReference type="EMBL" id="KUO02637.1"/>
    </source>
</evidence>
<dbReference type="GO" id="GO:0046872">
    <property type="term" value="F:metal ion binding"/>
    <property type="evidence" value="ECO:0007669"/>
    <property type="project" value="UniProtKB-KW"/>
</dbReference>
<organism evidence="7 8">
    <name type="scientific">Streptomyces caeruleatus</name>
    <dbReference type="NCBI Taxonomy" id="661399"/>
    <lineage>
        <taxon>Bacteria</taxon>
        <taxon>Bacillati</taxon>
        <taxon>Actinomycetota</taxon>
        <taxon>Actinomycetes</taxon>
        <taxon>Kitasatosporales</taxon>
        <taxon>Streptomycetaceae</taxon>
        <taxon>Streptomyces</taxon>
    </lineage>
</organism>
<dbReference type="PANTHER" id="PTHR12001">
    <property type="entry name" value="GERANYLGERANYL PYROPHOSPHATE SYNTHASE"/>
    <property type="match status" value="1"/>
</dbReference>
<accession>A0A101U1Z6</accession>